<name>A0A926DS70_9FIRM</name>
<feature type="transmembrane region" description="Helical" evidence="1">
    <location>
        <begin position="6"/>
        <end position="22"/>
    </location>
</feature>
<dbReference type="RefSeq" id="WP_177719660.1">
    <property type="nucleotide sequence ID" value="NZ_JACRSQ010000002.1"/>
</dbReference>
<dbReference type="EMBL" id="JACRSQ010000002">
    <property type="protein sequence ID" value="MBC8542310.1"/>
    <property type="molecule type" value="Genomic_DNA"/>
</dbReference>
<dbReference type="PANTHER" id="PTHR38450:SF2">
    <property type="entry name" value="STAGE V SPORULATION PROTEIN AEB"/>
    <property type="match status" value="1"/>
</dbReference>
<comment type="caution">
    <text evidence="2">The sequence shown here is derived from an EMBL/GenBank/DDBJ whole genome shotgun (WGS) entry which is preliminary data.</text>
</comment>
<dbReference type="NCBIfam" id="TIGR02839">
    <property type="entry name" value="spore_V_AE"/>
    <property type="match status" value="1"/>
</dbReference>
<evidence type="ECO:0000256" key="1">
    <source>
        <dbReference type="SAM" id="Phobius"/>
    </source>
</evidence>
<dbReference type="PANTHER" id="PTHR38450">
    <property type="entry name" value="STAGE V SPORULATION PROTEIN AC-RELATED"/>
    <property type="match status" value="1"/>
</dbReference>
<dbReference type="AlphaFoldDB" id="A0A926DS70"/>
<dbReference type="InterPro" id="IPR014204">
    <property type="entry name" value="Spore_V_AE"/>
</dbReference>
<keyword evidence="1" id="KW-0472">Membrane</keyword>
<keyword evidence="1" id="KW-1133">Transmembrane helix</keyword>
<protein>
    <submittedName>
        <fullName evidence="2">Stage V sporulation protein AE</fullName>
    </submittedName>
</protein>
<dbReference type="Proteomes" id="UP000657006">
    <property type="component" value="Unassembled WGS sequence"/>
</dbReference>
<evidence type="ECO:0000313" key="2">
    <source>
        <dbReference type="EMBL" id="MBC8542310.1"/>
    </source>
</evidence>
<dbReference type="InterPro" id="IPR005562">
    <property type="entry name" value="SpoVA"/>
</dbReference>
<evidence type="ECO:0000313" key="3">
    <source>
        <dbReference type="Proteomes" id="UP000657006"/>
    </source>
</evidence>
<keyword evidence="1" id="KW-0812">Transmembrane</keyword>
<feature type="transmembrane region" description="Helical" evidence="1">
    <location>
        <begin position="29"/>
        <end position="48"/>
    </location>
</feature>
<proteinExistence type="predicted"/>
<gene>
    <name evidence="2" type="primary">spoVAE</name>
    <name evidence="2" type="ORF">H8730_01950</name>
</gene>
<keyword evidence="3" id="KW-1185">Reference proteome</keyword>
<sequence>MEFVRAFIVGGLICVVGQILLQRTKLTPARIVVIFVAAGAILTGLGLYQPLVDFAGAGATVPLTGFGYTLAKGAMEEVQSSGILGVFTGPFKAAAGGVGAAILFGYLASVLFNPQSKK</sequence>
<accession>A0A926DS70</accession>
<dbReference type="Pfam" id="PF03862">
    <property type="entry name" value="SpoVAC_SpoVAEB"/>
    <property type="match status" value="1"/>
</dbReference>
<reference evidence="2" key="1">
    <citation type="submission" date="2020-08" db="EMBL/GenBank/DDBJ databases">
        <title>Genome public.</title>
        <authorList>
            <person name="Liu C."/>
            <person name="Sun Q."/>
        </authorList>
    </citation>
    <scope>NUCLEOTIDE SEQUENCE</scope>
    <source>
        <strain evidence="2">NSJ-32</strain>
    </source>
</reference>
<organism evidence="2 3">
    <name type="scientific">Bianquea renquensis</name>
    <dbReference type="NCBI Taxonomy" id="2763661"/>
    <lineage>
        <taxon>Bacteria</taxon>
        <taxon>Bacillati</taxon>
        <taxon>Bacillota</taxon>
        <taxon>Clostridia</taxon>
        <taxon>Eubacteriales</taxon>
        <taxon>Bianqueaceae</taxon>
        <taxon>Bianquea</taxon>
    </lineage>
</organism>
<feature type="transmembrane region" description="Helical" evidence="1">
    <location>
        <begin position="83"/>
        <end position="108"/>
    </location>
</feature>